<dbReference type="PANTHER" id="PTHR33938:SF15">
    <property type="entry name" value="FERULOYL ESTERASE B-RELATED"/>
    <property type="match status" value="1"/>
</dbReference>
<evidence type="ECO:0000313" key="10">
    <source>
        <dbReference type="Proteomes" id="UP001622690"/>
    </source>
</evidence>
<dbReference type="RefSeq" id="WP_406256092.1">
    <property type="nucleotide sequence ID" value="NZ_CP108125.1"/>
</dbReference>
<proteinExistence type="inferred from homology"/>
<comment type="similarity">
    <text evidence="1">Belongs to the tannase family.</text>
</comment>
<dbReference type="EMBL" id="CP108125">
    <property type="protein sequence ID" value="WTO81111.1"/>
    <property type="molecule type" value="Genomic_DNA"/>
</dbReference>
<dbReference type="SUPFAM" id="SSF53474">
    <property type="entry name" value="alpha/beta-Hydrolases"/>
    <property type="match status" value="1"/>
</dbReference>
<evidence type="ECO:0000256" key="2">
    <source>
        <dbReference type="ARBA" id="ARBA00022487"/>
    </source>
</evidence>
<evidence type="ECO:0000256" key="7">
    <source>
        <dbReference type="ARBA" id="ARBA00023157"/>
    </source>
</evidence>
<dbReference type="Pfam" id="PF07519">
    <property type="entry name" value="Tannase"/>
    <property type="match status" value="1"/>
</dbReference>
<dbReference type="GO" id="GO:0016787">
    <property type="term" value="F:hydrolase activity"/>
    <property type="evidence" value="ECO:0007669"/>
    <property type="project" value="UniProtKB-KW"/>
</dbReference>
<dbReference type="InterPro" id="IPR011118">
    <property type="entry name" value="Tannase/feruloyl_esterase"/>
</dbReference>
<evidence type="ECO:0000256" key="4">
    <source>
        <dbReference type="ARBA" id="ARBA00022729"/>
    </source>
</evidence>
<sequence length="550" mass="59013">MNPRTLTGVALATAGVLLAVPAHARPSQVVTPSADARCTSLAGTAIPSSAISLRTRGGRVDAASPVTETVGGVSLTYCRADAALSPVDRSAPDIRLRVALPLDWNRRSMMFGGGGYNGTVPDVRGDVPFAPTDGAPPLARGYATYAGDSGHQADPAKHPILSLDGSFAVNDEALRNFAAGDALKKTHDAAQFLIRTFYRAKPRHTYFAGGSTGGREALAMIQRWPTAMDGVISAYPAWNNLAEALYLGHATHELARPGAFPGPEKQTLLYESVMRACDGLDGLTDRVVSNPDACRFDPGALRCPDGADTGPSCLSDRQIAAVRVISSPWKWPYRVASGERGYPGFPFLSGADLRTPVLGFGTTAPSTPMPLTSGYGMQYWDQWVRYFLTRDPDRDSLSVDPARPGTWLKRISELSKLQDMNDADLSPFARAGGKLLLLHGAADELVSHRATNDYYERVSDVVGPRGTREFMRYYLVPGANHANFGSPAFAASWDSLTAIERWSEQGRAPVAPVVVDAGDGRARPLCEYPSWPRYRAGDPDDAAGFRCVRG</sequence>
<dbReference type="Proteomes" id="UP001622690">
    <property type="component" value="Chromosome"/>
</dbReference>
<evidence type="ECO:0000256" key="6">
    <source>
        <dbReference type="ARBA" id="ARBA00022837"/>
    </source>
</evidence>
<organism evidence="9 10">
    <name type="scientific">Streptomyces nigra</name>
    <dbReference type="NCBI Taxonomy" id="1827580"/>
    <lineage>
        <taxon>Bacteria</taxon>
        <taxon>Bacillati</taxon>
        <taxon>Actinomycetota</taxon>
        <taxon>Actinomycetes</taxon>
        <taxon>Kitasatosporales</taxon>
        <taxon>Streptomycetaceae</taxon>
        <taxon>Streptomyces</taxon>
    </lineage>
</organism>
<keyword evidence="10" id="KW-1185">Reference proteome</keyword>
<evidence type="ECO:0000313" key="9">
    <source>
        <dbReference type="EMBL" id="WTO81111.1"/>
    </source>
</evidence>
<keyword evidence="3" id="KW-0479">Metal-binding</keyword>
<dbReference type="PANTHER" id="PTHR33938">
    <property type="entry name" value="FERULOYL ESTERASE B-RELATED"/>
    <property type="match status" value="1"/>
</dbReference>
<keyword evidence="7" id="KW-1015">Disulfide bond</keyword>
<dbReference type="Gene3D" id="3.40.50.1820">
    <property type="entry name" value="alpha/beta hydrolase"/>
    <property type="match status" value="1"/>
</dbReference>
<name>A0ABZ1IRA3_9ACTN</name>
<reference evidence="9 10" key="1">
    <citation type="submission" date="2022-10" db="EMBL/GenBank/DDBJ databases">
        <title>The complete genomes of actinobacterial strains from the NBC collection.</title>
        <authorList>
            <person name="Joergensen T.S."/>
            <person name="Alvarez Arevalo M."/>
            <person name="Sterndorff E.B."/>
            <person name="Faurdal D."/>
            <person name="Vuksanovic O."/>
            <person name="Mourched A.-S."/>
            <person name="Charusanti P."/>
            <person name="Shaw S."/>
            <person name="Blin K."/>
            <person name="Weber T."/>
        </authorList>
    </citation>
    <scope>NUCLEOTIDE SEQUENCE [LARGE SCALE GENOMIC DNA]</scope>
    <source>
        <strain evidence="9 10">NBC_00206</strain>
    </source>
</reference>
<keyword evidence="2" id="KW-0719">Serine esterase</keyword>
<evidence type="ECO:0000256" key="8">
    <source>
        <dbReference type="SAM" id="SignalP"/>
    </source>
</evidence>
<evidence type="ECO:0000256" key="5">
    <source>
        <dbReference type="ARBA" id="ARBA00022801"/>
    </source>
</evidence>
<feature type="signal peptide" evidence="8">
    <location>
        <begin position="1"/>
        <end position="24"/>
    </location>
</feature>
<accession>A0ABZ1IRA3</accession>
<evidence type="ECO:0000256" key="1">
    <source>
        <dbReference type="ARBA" id="ARBA00006249"/>
    </source>
</evidence>
<keyword evidence="4 8" id="KW-0732">Signal</keyword>
<gene>
    <name evidence="9" type="ORF">OHU27_01255</name>
</gene>
<dbReference type="InterPro" id="IPR029058">
    <property type="entry name" value="AB_hydrolase_fold"/>
</dbReference>
<feature type="chain" id="PRO_5045899003" evidence="8">
    <location>
        <begin position="25"/>
        <end position="550"/>
    </location>
</feature>
<keyword evidence="6" id="KW-0106">Calcium</keyword>
<evidence type="ECO:0000256" key="3">
    <source>
        <dbReference type="ARBA" id="ARBA00022723"/>
    </source>
</evidence>
<keyword evidence="5 9" id="KW-0378">Hydrolase</keyword>
<protein>
    <submittedName>
        <fullName evidence="9">Tannase/feruloyl esterase family alpha/beta hydrolase</fullName>
    </submittedName>
</protein>